<gene>
    <name evidence="3" type="ORF">FF38_03902</name>
</gene>
<dbReference type="Gene3D" id="1.10.720.30">
    <property type="entry name" value="SAP domain"/>
    <property type="match status" value="1"/>
</dbReference>
<dbReference type="SUPFAM" id="SSF68906">
    <property type="entry name" value="SAP domain"/>
    <property type="match status" value="1"/>
</dbReference>
<protein>
    <recommendedName>
        <fullName evidence="2">SAP domain-containing protein</fullName>
    </recommendedName>
</protein>
<organism evidence="3 4">
    <name type="scientific">Lucilia cuprina</name>
    <name type="common">Green bottle fly</name>
    <name type="synonym">Australian sheep blowfly</name>
    <dbReference type="NCBI Taxonomy" id="7375"/>
    <lineage>
        <taxon>Eukaryota</taxon>
        <taxon>Metazoa</taxon>
        <taxon>Ecdysozoa</taxon>
        <taxon>Arthropoda</taxon>
        <taxon>Hexapoda</taxon>
        <taxon>Insecta</taxon>
        <taxon>Pterygota</taxon>
        <taxon>Neoptera</taxon>
        <taxon>Endopterygota</taxon>
        <taxon>Diptera</taxon>
        <taxon>Brachycera</taxon>
        <taxon>Muscomorpha</taxon>
        <taxon>Oestroidea</taxon>
        <taxon>Calliphoridae</taxon>
        <taxon>Luciliinae</taxon>
        <taxon>Lucilia</taxon>
    </lineage>
</organism>
<dbReference type="PROSITE" id="PS50800">
    <property type="entry name" value="SAP"/>
    <property type="match status" value="1"/>
</dbReference>
<dbReference type="InterPro" id="IPR003034">
    <property type="entry name" value="SAP_dom"/>
</dbReference>
<evidence type="ECO:0000256" key="1">
    <source>
        <dbReference type="SAM" id="Coils"/>
    </source>
</evidence>
<accession>A0A0L0C5P4</accession>
<dbReference type="Pfam" id="PF02037">
    <property type="entry name" value="SAP"/>
    <property type="match status" value="1"/>
</dbReference>
<keyword evidence="1" id="KW-0175">Coiled coil</keyword>
<proteinExistence type="predicted"/>
<feature type="coiled-coil region" evidence="1">
    <location>
        <begin position="1"/>
        <end position="28"/>
    </location>
</feature>
<keyword evidence="4" id="KW-1185">Reference proteome</keyword>
<evidence type="ECO:0000313" key="3">
    <source>
        <dbReference type="EMBL" id="KNC27610.1"/>
    </source>
</evidence>
<feature type="domain" description="SAP" evidence="2">
    <location>
        <begin position="3"/>
        <end position="37"/>
    </location>
</feature>
<evidence type="ECO:0000313" key="4">
    <source>
        <dbReference type="Proteomes" id="UP000037069"/>
    </source>
</evidence>
<dbReference type="InterPro" id="IPR036361">
    <property type="entry name" value="SAP_dom_sf"/>
</dbReference>
<evidence type="ECO:0000259" key="2">
    <source>
        <dbReference type="PROSITE" id="PS50800"/>
    </source>
</evidence>
<sequence length="76" mass="8917">MKFEELKVEKLKRELSKLELQTAGNKAELQKRLINEFKRRDIDIGTYEFAEFKTEIQVMSEVINNIVDSVNKKAAE</sequence>
<comment type="caution">
    <text evidence="3">The sequence shown here is derived from an EMBL/GenBank/DDBJ whole genome shotgun (WGS) entry which is preliminary data.</text>
</comment>
<name>A0A0L0C5P4_LUCCU</name>
<reference evidence="3" key="1">
    <citation type="journal article" date="2015" name="Nat. Commun.">
        <title>Lucilia cuprina genome unlocks parasitic fly biology to underpin future interventions.</title>
        <authorList>
            <person name="Anstead C.A."/>
            <person name="Korhonen P.K."/>
            <person name="Young N.D."/>
            <person name="Hall R.S."/>
            <person name="Jex A.R."/>
            <person name="Murali S.C."/>
            <person name="Hughes D.S."/>
            <person name="Lee S.F."/>
            <person name="Perry T."/>
            <person name="Stroehlein A.J."/>
            <person name="Ansell B.R."/>
            <person name="Breugelmans B."/>
            <person name="Hofmann A."/>
            <person name="Qu J."/>
            <person name="Dugan S."/>
            <person name="Lee S.L."/>
            <person name="Chao H."/>
            <person name="Dinh H."/>
            <person name="Han Y."/>
            <person name="Doddapaneni H.V."/>
            <person name="Worley K.C."/>
            <person name="Muzny D.M."/>
            <person name="Ioannidis P."/>
            <person name="Waterhouse R.M."/>
            <person name="Zdobnov E.M."/>
            <person name="James P.J."/>
            <person name="Bagnall N.H."/>
            <person name="Kotze A.C."/>
            <person name="Gibbs R.A."/>
            <person name="Richards S."/>
            <person name="Batterham P."/>
            <person name="Gasser R.B."/>
        </authorList>
    </citation>
    <scope>NUCLEOTIDE SEQUENCE [LARGE SCALE GENOMIC DNA]</scope>
    <source>
        <strain evidence="3">LS</strain>
        <tissue evidence="3">Full body</tissue>
    </source>
</reference>
<dbReference type="EMBL" id="JRES01000881">
    <property type="protein sequence ID" value="KNC27610.1"/>
    <property type="molecule type" value="Genomic_DNA"/>
</dbReference>
<dbReference type="SMART" id="SM00513">
    <property type="entry name" value="SAP"/>
    <property type="match status" value="1"/>
</dbReference>
<dbReference type="Proteomes" id="UP000037069">
    <property type="component" value="Unassembled WGS sequence"/>
</dbReference>
<dbReference type="AlphaFoldDB" id="A0A0L0C5P4"/>